<dbReference type="Proteomes" id="UP000218334">
    <property type="component" value="Unassembled WGS sequence"/>
</dbReference>
<dbReference type="PANTHER" id="PTHR46896:SF3">
    <property type="entry name" value="FI06413P-RELATED"/>
    <property type="match status" value="1"/>
</dbReference>
<dbReference type="STRING" id="1076256.A0A2H3ATC9"/>
<organism evidence="7 8">
    <name type="scientific">Armillaria solidipes</name>
    <dbReference type="NCBI Taxonomy" id="1076256"/>
    <lineage>
        <taxon>Eukaryota</taxon>
        <taxon>Fungi</taxon>
        <taxon>Dikarya</taxon>
        <taxon>Basidiomycota</taxon>
        <taxon>Agaricomycotina</taxon>
        <taxon>Agaricomycetes</taxon>
        <taxon>Agaricomycetidae</taxon>
        <taxon>Agaricales</taxon>
        <taxon>Marasmiineae</taxon>
        <taxon>Physalacriaceae</taxon>
        <taxon>Armillaria</taxon>
    </lineage>
</organism>
<gene>
    <name evidence="7" type="ORF">ARMSODRAFT_1028473</name>
</gene>
<evidence type="ECO:0000313" key="7">
    <source>
        <dbReference type="EMBL" id="PBK58172.1"/>
    </source>
</evidence>
<keyword evidence="3" id="KW-0645">Protease</keyword>
<evidence type="ECO:0000256" key="4">
    <source>
        <dbReference type="ARBA" id="ARBA00022786"/>
    </source>
</evidence>
<dbReference type="GO" id="GO:0016926">
    <property type="term" value="P:protein desumoylation"/>
    <property type="evidence" value="ECO:0007669"/>
    <property type="project" value="TreeGrafter"/>
</dbReference>
<accession>A0A2H3ATC9</accession>
<keyword evidence="2" id="KW-0597">Phosphoprotein</keyword>
<evidence type="ECO:0000256" key="3">
    <source>
        <dbReference type="ARBA" id="ARBA00022670"/>
    </source>
</evidence>
<dbReference type="GO" id="GO:0005737">
    <property type="term" value="C:cytoplasm"/>
    <property type="evidence" value="ECO:0007669"/>
    <property type="project" value="TreeGrafter"/>
</dbReference>
<dbReference type="InterPro" id="IPR038765">
    <property type="entry name" value="Papain-like_cys_pep_sf"/>
</dbReference>
<evidence type="ECO:0000256" key="5">
    <source>
        <dbReference type="ARBA" id="ARBA00022801"/>
    </source>
</evidence>
<evidence type="ECO:0000256" key="2">
    <source>
        <dbReference type="ARBA" id="ARBA00022553"/>
    </source>
</evidence>
<keyword evidence="5" id="KW-0378">Hydrolase</keyword>
<evidence type="ECO:0000313" key="8">
    <source>
        <dbReference type="Proteomes" id="UP000218334"/>
    </source>
</evidence>
<dbReference type="Gene3D" id="1.10.418.20">
    <property type="match status" value="1"/>
</dbReference>
<sequence length="188" mass="21165">MKKKSKKTSRKGTKHQEPHVKYSLGAPHCADVELLGKFLSLEALDKKGVRTTRAAIGRSVSVPAQPNIYDCGIYLLHFAATFMSNPSLYSDFMRTSTIPLGADLSSFWKESQIPSLREDIKRDILELSAPWSSWMVTRTTNADKGPASSESDVEILEKPLRSLRKRKRTAVEYDTLYESSRNGKRART</sequence>
<dbReference type="GO" id="GO:0070139">
    <property type="term" value="F:SUMO-specific endopeptidase activity"/>
    <property type="evidence" value="ECO:0007669"/>
    <property type="project" value="TreeGrafter"/>
</dbReference>
<dbReference type="AlphaFoldDB" id="A0A2H3ATC9"/>
<dbReference type="EMBL" id="KZ293599">
    <property type="protein sequence ID" value="PBK58172.1"/>
    <property type="molecule type" value="Genomic_DNA"/>
</dbReference>
<proteinExistence type="inferred from homology"/>
<dbReference type="InterPro" id="IPR051947">
    <property type="entry name" value="Sentrin-specific_protease"/>
</dbReference>
<keyword evidence="4" id="KW-0833">Ubl conjugation pathway</keyword>
<comment type="similarity">
    <text evidence="1">Belongs to the peptidase C48 family.</text>
</comment>
<reference evidence="8" key="1">
    <citation type="journal article" date="2017" name="Nat. Ecol. Evol.">
        <title>Genome expansion and lineage-specific genetic innovations in the forest pathogenic fungi Armillaria.</title>
        <authorList>
            <person name="Sipos G."/>
            <person name="Prasanna A.N."/>
            <person name="Walter M.C."/>
            <person name="O'Connor E."/>
            <person name="Balint B."/>
            <person name="Krizsan K."/>
            <person name="Kiss B."/>
            <person name="Hess J."/>
            <person name="Varga T."/>
            <person name="Slot J."/>
            <person name="Riley R."/>
            <person name="Boka B."/>
            <person name="Rigling D."/>
            <person name="Barry K."/>
            <person name="Lee J."/>
            <person name="Mihaltcheva S."/>
            <person name="LaButti K."/>
            <person name="Lipzen A."/>
            <person name="Waldron R."/>
            <person name="Moloney N.M."/>
            <person name="Sperisen C."/>
            <person name="Kredics L."/>
            <person name="Vagvoelgyi C."/>
            <person name="Patrignani A."/>
            <person name="Fitzpatrick D."/>
            <person name="Nagy I."/>
            <person name="Doyle S."/>
            <person name="Anderson J.B."/>
            <person name="Grigoriev I.V."/>
            <person name="Gueldener U."/>
            <person name="Muensterkoetter M."/>
            <person name="Nagy L.G."/>
        </authorList>
    </citation>
    <scope>NUCLEOTIDE SEQUENCE [LARGE SCALE GENOMIC DNA]</scope>
    <source>
        <strain evidence="8">28-4</strain>
    </source>
</reference>
<evidence type="ECO:0000259" key="6">
    <source>
        <dbReference type="Pfam" id="PF02902"/>
    </source>
</evidence>
<dbReference type="GO" id="GO:0006508">
    <property type="term" value="P:proteolysis"/>
    <property type="evidence" value="ECO:0007669"/>
    <property type="project" value="UniProtKB-KW"/>
</dbReference>
<dbReference type="GO" id="GO:0005634">
    <property type="term" value="C:nucleus"/>
    <property type="evidence" value="ECO:0007669"/>
    <property type="project" value="TreeGrafter"/>
</dbReference>
<protein>
    <recommendedName>
        <fullName evidence="6">Ubiquitin-like protease family profile domain-containing protein</fullName>
    </recommendedName>
</protein>
<dbReference type="InterPro" id="IPR003653">
    <property type="entry name" value="Peptidase_C48_C"/>
</dbReference>
<keyword evidence="8" id="KW-1185">Reference proteome</keyword>
<dbReference type="Pfam" id="PF02902">
    <property type="entry name" value="Peptidase_C48"/>
    <property type="match status" value="1"/>
</dbReference>
<dbReference type="SUPFAM" id="SSF54001">
    <property type="entry name" value="Cysteine proteinases"/>
    <property type="match status" value="1"/>
</dbReference>
<name>A0A2H3ATC9_9AGAR</name>
<dbReference type="PANTHER" id="PTHR46896">
    <property type="entry name" value="SENTRIN-SPECIFIC PROTEASE"/>
    <property type="match status" value="1"/>
</dbReference>
<evidence type="ECO:0000256" key="1">
    <source>
        <dbReference type="ARBA" id="ARBA00005234"/>
    </source>
</evidence>
<feature type="domain" description="Ubiquitin-like protease family profile" evidence="6">
    <location>
        <begin position="33"/>
        <end position="110"/>
    </location>
</feature>